<comment type="caution">
    <text evidence="1">The sequence shown here is derived from an EMBL/GenBank/DDBJ whole genome shotgun (WGS) entry which is preliminary data.</text>
</comment>
<accession>A0A2A4Z3R9</accession>
<reference evidence="1" key="2">
    <citation type="journal article" date="2018" name="ISME J.">
        <title>A dynamic microbial community with high functional redundancy inhabits the cold, oxic subseafloor aquifer.</title>
        <authorList>
            <person name="Tully B.J."/>
            <person name="Wheat C.G."/>
            <person name="Glazer B.T."/>
            <person name="Huber J.A."/>
        </authorList>
    </citation>
    <scope>NUCLEOTIDE SEQUENCE</scope>
    <source>
        <strain evidence="1">NORP83</strain>
    </source>
</reference>
<dbReference type="Gene3D" id="3.90.1140.10">
    <property type="entry name" value="Cyclic phosphodiesterase"/>
    <property type="match status" value="1"/>
</dbReference>
<dbReference type="AlphaFoldDB" id="A0A2A4Z3R9"/>
<dbReference type="Pfam" id="PF06299">
    <property type="entry name" value="DUF1045"/>
    <property type="match status" value="1"/>
</dbReference>
<organism evidence="1">
    <name type="scientific">OCS116 cluster bacterium</name>
    <dbReference type="NCBI Taxonomy" id="2030921"/>
    <lineage>
        <taxon>Bacteria</taxon>
        <taxon>Pseudomonadati</taxon>
        <taxon>Pseudomonadota</taxon>
        <taxon>Alphaproteobacteria</taxon>
        <taxon>OCS116 cluster</taxon>
    </lineage>
</organism>
<name>A0A2A4Z3R9_9PROT</name>
<dbReference type="InterPro" id="IPR009389">
    <property type="entry name" value="DUF1045"/>
</dbReference>
<gene>
    <name evidence="1" type="ORF">COB13_06470</name>
</gene>
<sequence>MADITAKYKRYAVYFAPHESSSLARFGVQWLAGDDMIVSKPRRYGFHATLKAPMRLAEGVDYKKLCEQVEILARKRAPVSLGFLKISQLSDFLALVPERSKVQGLNELAWKCVRFLDPLRAPMTHNQIARRKSLKHLERENYDQWGYPYVGNQFRFHMTLSNSLAKYELGEARQKLDDCIGNSLIEPVTIDSLCIFGDPGNQGQFELLQRFELRGASDKAE</sequence>
<protein>
    <submittedName>
        <fullName evidence="1">Phosphonate metabolism protein</fullName>
    </submittedName>
</protein>
<dbReference type="EMBL" id="NVUS01000006">
    <property type="protein sequence ID" value="PCJ01819.1"/>
    <property type="molecule type" value="Genomic_DNA"/>
</dbReference>
<proteinExistence type="predicted"/>
<evidence type="ECO:0000313" key="1">
    <source>
        <dbReference type="EMBL" id="PCJ01819.1"/>
    </source>
</evidence>
<reference key="1">
    <citation type="submission" date="2017-08" db="EMBL/GenBank/DDBJ databases">
        <title>A dynamic microbial community with high functional redundancy inhabits the cold, oxic subseafloor aquifer.</title>
        <authorList>
            <person name="Tully B.J."/>
            <person name="Wheat C.G."/>
            <person name="Glazer B.T."/>
            <person name="Huber J.A."/>
        </authorList>
    </citation>
    <scope>NUCLEOTIDE SEQUENCE [LARGE SCALE GENOMIC DNA]</scope>
</reference>